<dbReference type="Gene3D" id="1.20.1280.50">
    <property type="match status" value="1"/>
</dbReference>
<feature type="domain" description="F-box" evidence="1">
    <location>
        <begin position="144"/>
        <end position="191"/>
    </location>
</feature>
<evidence type="ECO:0000259" key="1">
    <source>
        <dbReference type="PROSITE" id="PS50181"/>
    </source>
</evidence>
<dbReference type="EMBL" id="JAPDRK010000015">
    <property type="protein sequence ID" value="KAJ9605747.1"/>
    <property type="molecule type" value="Genomic_DNA"/>
</dbReference>
<gene>
    <name evidence="2" type="ORF">H2200_009596</name>
</gene>
<dbReference type="SUPFAM" id="SSF48452">
    <property type="entry name" value="TPR-like"/>
    <property type="match status" value="1"/>
</dbReference>
<keyword evidence="3" id="KW-1185">Reference proteome</keyword>
<dbReference type="Proteomes" id="UP001172673">
    <property type="component" value="Unassembled WGS sequence"/>
</dbReference>
<dbReference type="PROSITE" id="PS50181">
    <property type="entry name" value="FBOX"/>
    <property type="match status" value="1"/>
</dbReference>
<sequence>MASKEPQRKSISDLLDESIKSAEANKLKGALKAANAALKLAKEDNDPDLMSALKQRVCVHLQLQNTGTAFKGAKSMICLDPQDGGGYLLCGSIAKSTNNLSLAISYFEQGVKHVTATSPDHALVCQELADTQQERTTQLISKVKDPLTILPVEIVSLILPHLEYKQLVQMTRISRAWNEVLSNAHPLVSTLDFPGVYSGSRKIQISPKMLQAALNRLKAPKTLESFPLPYTSAKLLVQALQSDHFRTLESLFLSEELCRPMSIPLRSYNLKTLSIYPLVPISWVCDVIRDCPTLKHAAFTNVEKGSSSSLILRNRNIQELTLQIEGNGRTYHKYQVRTFGQIIVSRLEDLSMEESILPNLHLPFALEVLHLSYCYFPKVETATFGAVYPSLDNLRSLYLYVSGSFPLFIEQAAAKTSPGRLESLNLQHELRMEPNFMHLIEQKWFKGVESFTTYSPRMSDEYGLFLANCFPNLREVTIEGGHSLTEDFILDLVNASGTNLQNIDIAKRYGTDLDVVSWARERGITVNLRPW</sequence>
<dbReference type="SUPFAM" id="SSF81383">
    <property type="entry name" value="F-box domain"/>
    <property type="match status" value="1"/>
</dbReference>
<dbReference type="InterPro" id="IPR001810">
    <property type="entry name" value="F-box_dom"/>
</dbReference>
<reference evidence="2" key="1">
    <citation type="submission" date="2022-10" db="EMBL/GenBank/DDBJ databases">
        <title>Culturing micro-colonial fungi from biological soil crusts in the Mojave desert and describing Neophaeococcomyces mojavensis, and introducing the new genera and species Taxawa tesnikishii.</title>
        <authorList>
            <person name="Kurbessoian T."/>
            <person name="Stajich J.E."/>
        </authorList>
    </citation>
    <scope>NUCLEOTIDE SEQUENCE</scope>
    <source>
        <strain evidence="2">TK_41</strain>
    </source>
</reference>
<name>A0AA38X321_9EURO</name>
<proteinExistence type="predicted"/>
<protein>
    <recommendedName>
        <fullName evidence="1">F-box domain-containing protein</fullName>
    </recommendedName>
</protein>
<dbReference type="InterPro" id="IPR032675">
    <property type="entry name" value="LRR_dom_sf"/>
</dbReference>
<accession>A0AA38X321</accession>
<dbReference type="Gene3D" id="3.80.10.10">
    <property type="entry name" value="Ribonuclease Inhibitor"/>
    <property type="match status" value="1"/>
</dbReference>
<dbReference type="InterPro" id="IPR011990">
    <property type="entry name" value="TPR-like_helical_dom_sf"/>
</dbReference>
<dbReference type="AlphaFoldDB" id="A0AA38X321"/>
<dbReference type="InterPro" id="IPR036047">
    <property type="entry name" value="F-box-like_dom_sf"/>
</dbReference>
<evidence type="ECO:0000313" key="2">
    <source>
        <dbReference type="EMBL" id="KAJ9605747.1"/>
    </source>
</evidence>
<dbReference type="SUPFAM" id="SSF52047">
    <property type="entry name" value="RNI-like"/>
    <property type="match status" value="1"/>
</dbReference>
<evidence type="ECO:0000313" key="3">
    <source>
        <dbReference type="Proteomes" id="UP001172673"/>
    </source>
</evidence>
<dbReference type="Gene3D" id="1.25.40.10">
    <property type="entry name" value="Tetratricopeptide repeat domain"/>
    <property type="match status" value="1"/>
</dbReference>
<comment type="caution">
    <text evidence="2">The sequence shown here is derived from an EMBL/GenBank/DDBJ whole genome shotgun (WGS) entry which is preliminary data.</text>
</comment>
<organism evidence="2 3">
    <name type="scientific">Cladophialophora chaetospira</name>
    <dbReference type="NCBI Taxonomy" id="386627"/>
    <lineage>
        <taxon>Eukaryota</taxon>
        <taxon>Fungi</taxon>
        <taxon>Dikarya</taxon>
        <taxon>Ascomycota</taxon>
        <taxon>Pezizomycotina</taxon>
        <taxon>Eurotiomycetes</taxon>
        <taxon>Chaetothyriomycetidae</taxon>
        <taxon>Chaetothyriales</taxon>
        <taxon>Herpotrichiellaceae</taxon>
        <taxon>Cladophialophora</taxon>
    </lineage>
</organism>